<reference evidence="1 2" key="1">
    <citation type="journal article" date="2012" name="J. Bacteriol.">
        <title>Genome Sequence of "Candidatus Mycoplasma haemolamae" Strain Purdue, a Red Blood Cell Pathogen of Alpacas (Vicugna pacos) and Llamas (Lama glama).</title>
        <authorList>
            <person name="Guimaraes A.M."/>
            <person name="Toth B."/>
            <person name="Santos A.P."/>
            <person name="do Nascimento N.C."/>
            <person name="Kritchevsky J.E."/>
            <person name="Messick J.B."/>
        </authorList>
    </citation>
    <scope>NUCLEOTIDE SEQUENCE [LARGE SCALE GENOMIC DNA]</scope>
    <source>
        <strain evidence="1 2">Purdue</strain>
    </source>
</reference>
<evidence type="ECO:0000313" key="1">
    <source>
        <dbReference type="EMBL" id="AFO52457.1"/>
    </source>
</evidence>
<dbReference type="PATRIC" id="fig|1212765.3.peg.998"/>
<dbReference type="EMBL" id="CP003731">
    <property type="protein sequence ID" value="AFO52457.1"/>
    <property type="molecule type" value="Genomic_DNA"/>
</dbReference>
<protein>
    <submittedName>
        <fullName evidence="1">Uncharacterized protein</fullName>
    </submittedName>
</protein>
<gene>
    <name evidence="1" type="ordered locus">MHLP_04385</name>
</gene>
<dbReference type="STRING" id="1212765.MHLP_04385"/>
<accession>I7C7F0</accession>
<organism evidence="1 2">
    <name type="scientific">Mycoplasma haematolamae (strain Purdue)</name>
    <dbReference type="NCBI Taxonomy" id="1212765"/>
    <lineage>
        <taxon>Bacteria</taxon>
        <taxon>Bacillati</taxon>
        <taxon>Mycoplasmatota</taxon>
        <taxon>Mollicutes</taxon>
        <taxon>Mycoplasmataceae</taxon>
        <taxon>Mycoplasma</taxon>
    </lineage>
</organism>
<dbReference type="Proteomes" id="UP000006502">
    <property type="component" value="Chromosome"/>
</dbReference>
<name>I7C7F0_MYCHA</name>
<proteinExistence type="predicted"/>
<reference evidence="2" key="2">
    <citation type="submission" date="2012-07" db="EMBL/GenBank/DDBJ databases">
        <title>Complete genome sequence of 'Candidatus Mycoplasma haemolamae'.</title>
        <authorList>
            <person name="Guimaraes A.M.S."/>
            <person name="Toth B."/>
            <person name="Santos A.P."/>
            <person name="Nascimento N.C."/>
            <person name="Sojka J.E."/>
            <person name="Messick J.B."/>
        </authorList>
    </citation>
    <scope>NUCLEOTIDE SEQUENCE [LARGE SCALE GENOMIC DNA]</scope>
    <source>
        <strain evidence="2">Purdue</strain>
    </source>
</reference>
<evidence type="ECO:0000313" key="2">
    <source>
        <dbReference type="Proteomes" id="UP000006502"/>
    </source>
</evidence>
<dbReference type="KEGG" id="mhl:MHLP_04385"/>
<keyword evidence="2" id="KW-1185">Reference proteome</keyword>
<dbReference type="AlphaFoldDB" id="I7C7F0"/>
<dbReference type="HOGENOM" id="CLU_157200_0_0_14"/>
<sequence length="134" mass="15227">MIWSIHPGIWGAVATLFTGVTANVVISSAYQANGGIVLDFENLSDDVIHGTFDRNDEVKAEQNRLYRLWKTASPWYMGHCMNKTHPEGDIKKTQCAEHRRNYRNAPEVKGGNFTWKDLSEYLQKLEGRGNVQTN</sequence>